<name>A0ABT4ZGT1_9RHOB</name>
<evidence type="ECO:0000313" key="4">
    <source>
        <dbReference type="Proteomes" id="UP001165641"/>
    </source>
</evidence>
<feature type="region of interest" description="Disordered" evidence="2">
    <location>
        <begin position="107"/>
        <end position="148"/>
    </location>
</feature>
<evidence type="ECO:0000256" key="2">
    <source>
        <dbReference type="SAM" id="MobiDB-lite"/>
    </source>
</evidence>
<gene>
    <name evidence="3" type="ORF">PAF17_10505</name>
</gene>
<keyword evidence="1" id="KW-0175">Coiled coil</keyword>
<evidence type="ECO:0000313" key="3">
    <source>
        <dbReference type="EMBL" id="MDB6177931.1"/>
    </source>
</evidence>
<feature type="coiled-coil region" evidence="1">
    <location>
        <begin position="68"/>
        <end position="102"/>
    </location>
</feature>
<protein>
    <submittedName>
        <fullName evidence="3">Uncharacterized protein</fullName>
    </submittedName>
</protein>
<dbReference type="RefSeq" id="WP_271889044.1">
    <property type="nucleotide sequence ID" value="NZ_JAQBIE010000011.1"/>
</dbReference>
<dbReference type="EMBL" id="JAQBIE010000011">
    <property type="protein sequence ID" value="MDB6177931.1"/>
    <property type="molecule type" value="Genomic_DNA"/>
</dbReference>
<evidence type="ECO:0000256" key="1">
    <source>
        <dbReference type="SAM" id="Coils"/>
    </source>
</evidence>
<reference evidence="3" key="1">
    <citation type="submission" date="2022-12" db="EMBL/GenBank/DDBJ databases">
        <title>Paracoccus onchidii sp. nov., isolated from a marine invertebrate from the South China Sea.</title>
        <authorList>
            <person name="Xu S."/>
            <person name="Liu Z."/>
            <person name="Xu Y."/>
        </authorList>
    </citation>
    <scope>NUCLEOTIDE SEQUENCE</scope>
    <source>
        <strain evidence="3">Z330</strain>
    </source>
</reference>
<proteinExistence type="predicted"/>
<sequence length="148" mass="16197">MKKVAVEFKRSWSRYNPGEVAGFDEAQADELVKAGHAVRAGKQPMPKMEKLTIAVGDIRETDAFKDAMSEIQGEWQKLEERANQVEAEEKRLEGVRAQLDLQIDASDPGDFCVVDAKDSGDPDNQPDTAAGEPEAKRSGKGGLPKQGR</sequence>
<comment type="caution">
    <text evidence="3">The sequence shown here is derived from an EMBL/GenBank/DDBJ whole genome shotgun (WGS) entry which is preliminary data.</text>
</comment>
<dbReference type="Proteomes" id="UP001165641">
    <property type="component" value="Unassembled WGS sequence"/>
</dbReference>
<keyword evidence="4" id="KW-1185">Reference proteome</keyword>
<organism evidence="3 4">
    <name type="scientific">Paracoccus onchidii</name>
    <dbReference type="NCBI Taxonomy" id="3017813"/>
    <lineage>
        <taxon>Bacteria</taxon>
        <taxon>Pseudomonadati</taxon>
        <taxon>Pseudomonadota</taxon>
        <taxon>Alphaproteobacteria</taxon>
        <taxon>Rhodobacterales</taxon>
        <taxon>Paracoccaceae</taxon>
        <taxon>Paracoccus</taxon>
    </lineage>
</organism>
<accession>A0ABT4ZGT1</accession>